<keyword evidence="3" id="KW-0804">Transcription</keyword>
<evidence type="ECO:0000313" key="6">
    <source>
        <dbReference type="Proteomes" id="UP001500392"/>
    </source>
</evidence>
<dbReference type="PANTHER" id="PTHR47894:SF1">
    <property type="entry name" value="HTH-TYPE TRANSCRIPTIONAL REGULATOR VQSM"/>
    <property type="match status" value="1"/>
</dbReference>
<dbReference type="SUPFAM" id="SSF46689">
    <property type="entry name" value="Homeodomain-like"/>
    <property type="match status" value="1"/>
</dbReference>
<dbReference type="PROSITE" id="PS00041">
    <property type="entry name" value="HTH_ARAC_FAMILY_1"/>
    <property type="match status" value="1"/>
</dbReference>
<dbReference type="Proteomes" id="UP001500392">
    <property type="component" value="Unassembled WGS sequence"/>
</dbReference>
<evidence type="ECO:0000256" key="2">
    <source>
        <dbReference type="ARBA" id="ARBA00023125"/>
    </source>
</evidence>
<keyword evidence="6" id="KW-1185">Reference proteome</keyword>
<dbReference type="InterPro" id="IPR009057">
    <property type="entry name" value="Homeodomain-like_sf"/>
</dbReference>
<dbReference type="EMBL" id="BAABDM010000002">
    <property type="protein sequence ID" value="GAA4093073.1"/>
    <property type="molecule type" value="Genomic_DNA"/>
</dbReference>
<evidence type="ECO:0000256" key="1">
    <source>
        <dbReference type="ARBA" id="ARBA00023015"/>
    </source>
</evidence>
<feature type="domain" description="HTH araC/xylS-type" evidence="4">
    <location>
        <begin position="242"/>
        <end position="339"/>
    </location>
</feature>
<accession>A0ABP7WPC3</accession>
<dbReference type="InterPro" id="IPR018060">
    <property type="entry name" value="HTH_AraC"/>
</dbReference>
<reference evidence="6" key="1">
    <citation type="journal article" date="2019" name="Int. J. Syst. Evol. Microbiol.">
        <title>The Global Catalogue of Microorganisms (GCM) 10K type strain sequencing project: providing services to taxonomists for standard genome sequencing and annotation.</title>
        <authorList>
            <consortium name="The Broad Institute Genomics Platform"/>
            <consortium name="The Broad Institute Genome Sequencing Center for Infectious Disease"/>
            <person name="Wu L."/>
            <person name="Ma J."/>
        </authorList>
    </citation>
    <scope>NUCLEOTIDE SEQUENCE [LARGE SCALE GENOMIC DNA]</scope>
    <source>
        <strain evidence="6">JCM 17304</strain>
    </source>
</reference>
<dbReference type="Pfam" id="PF12625">
    <property type="entry name" value="Arabinose_bd"/>
    <property type="match status" value="1"/>
</dbReference>
<evidence type="ECO:0000256" key="3">
    <source>
        <dbReference type="ARBA" id="ARBA00023163"/>
    </source>
</evidence>
<comment type="caution">
    <text evidence="5">The sequence shown here is derived from an EMBL/GenBank/DDBJ whole genome shotgun (WGS) entry which is preliminary data.</text>
</comment>
<name>A0ABP7WPC3_9GAMM</name>
<dbReference type="InterPro" id="IPR032687">
    <property type="entry name" value="AraC-type_N"/>
</dbReference>
<dbReference type="PANTHER" id="PTHR47894">
    <property type="entry name" value="HTH-TYPE TRANSCRIPTIONAL REGULATOR GADX"/>
    <property type="match status" value="1"/>
</dbReference>
<proteinExistence type="predicted"/>
<gene>
    <name evidence="5" type="ORF">GCM10022414_15970</name>
</gene>
<evidence type="ECO:0000313" key="5">
    <source>
        <dbReference type="EMBL" id="GAA4093073.1"/>
    </source>
</evidence>
<protein>
    <submittedName>
        <fullName evidence="5">AraC family transcriptional regulator</fullName>
    </submittedName>
</protein>
<keyword evidence="2" id="KW-0238">DNA-binding</keyword>
<sequence>MSINMKSWDFCRSITSVQILVALGQEYGAPLDRLLLNTALDQQSLSNPEIVVEASAEMAVVRNLLRELPHVPNLGLLAGERYLLSAYGIWGFALASSPTARKAVELSQTYQELTFVFSGFTVEEQGEYAILVFDNSDVPADLSLFSIERELHAAMIIIRELIGDAMGEEWVKFQHPRPENADVYEQCFHGRVEFSAERNELRFPRSALDKPRTFGNLTTASLLDKQCSELIAKRSARRGLSGKVRDIVLRQRPMSMDMELVADALCMTSRTLRRKLALEKTSFRQLVDEVRLSLAEEMLSGTRLSVEQIAERLNYADASSFSQAFKRMSGQTPGMLRKQGESLPS</sequence>
<dbReference type="Gene3D" id="1.10.10.60">
    <property type="entry name" value="Homeodomain-like"/>
    <property type="match status" value="1"/>
</dbReference>
<dbReference type="SMART" id="SM00342">
    <property type="entry name" value="HTH_ARAC"/>
    <property type="match status" value="1"/>
</dbReference>
<evidence type="ECO:0000259" key="4">
    <source>
        <dbReference type="PROSITE" id="PS01124"/>
    </source>
</evidence>
<dbReference type="Pfam" id="PF12833">
    <property type="entry name" value="HTH_18"/>
    <property type="match status" value="1"/>
</dbReference>
<organism evidence="5 6">
    <name type="scientific">Zhongshania borealis</name>
    <dbReference type="NCBI Taxonomy" id="889488"/>
    <lineage>
        <taxon>Bacteria</taxon>
        <taxon>Pseudomonadati</taxon>
        <taxon>Pseudomonadota</taxon>
        <taxon>Gammaproteobacteria</taxon>
        <taxon>Cellvibrionales</taxon>
        <taxon>Spongiibacteraceae</taxon>
        <taxon>Zhongshania</taxon>
    </lineage>
</organism>
<keyword evidence="1" id="KW-0805">Transcription regulation</keyword>
<dbReference type="InterPro" id="IPR018062">
    <property type="entry name" value="HTH_AraC-typ_CS"/>
</dbReference>
<dbReference type="PROSITE" id="PS01124">
    <property type="entry name" value="HTH_ARAC_FAMILY_2"/>
    <property type="match status" value="1"/>
</dbReference>